<comment type="caution">
    <text evidence="1">The sequence shown here is derived from an EMBL/GenBank/DDBJ whole genome shotgun (WGS) entry which is preliminary data.</text>
</comment>
<dbReference type="NCBIfam" id="TIGR01509">
    <property type="entry name" value="HAD-SF-IA-v3"/>
    <property type="match status" value="1"/>
</dbReference>
<dbReference type="InterPro" id="IPR006439">
    <property type="entry name" value="HAD-SF_hydro_IA"/>
</dbReference>
<dbReference type="Proteomes" id="UP000256869">
    <property type="component" value="Unassembled WGS sequence"/>
</dbReference>
<dbReference type="PANTHER" id="PTHR43434">
    <property type="entry name" value="PHOSPHOGLYCOLATE PHOSPHATASE"/>
    <property type="match status" value="1"/>
</dbReference>
<dbReference type="Gene3D" id="3.40.50.1000">
    <property type="entry name" value="HAD superfamily/HAD-like"/>
    <property type="match status" value="1"/>
</dbReference>
<dbReference type="Pfam" id="PF00702">
    <property type="entry name" value="Hydrolase"/>
    <property type="match status" value="1"/>
</dbReference>
<dbReference type="InterPro" id="IPR036412">
    <property type="entry name" value="HAD-like_sf"/>
</dbReference>
<dbReference type="SFLD" id="SFLDG01129">
    <property type="entry name" value="C1.5:_HAD__Beta-PGM__Phosphata"/>
    <property type="match status" value="1"/>
</dbReference>
<sequence length="260" mass="28610">MPELRIAGTAYPIQAILFDKDGTLLDFIHTWGNWSERLLARFYQRLEEKGLLPPSLDSETLWGTRRGPRGDIIGYDRNGPLAMGTIDDLLTVLAWQGYRSGLSWAESKVLAEDCRKYADEQLQVTKPVKTLPGVIPFLEQCRNSGIVLAVVTADETAMAHNHLDWLGIRGYFSACIGTDQVNRGKPYPDMVELACEKLSIDCSQAAIIGDTNGDMRMARSAGAALAVGIAESDAAGIRLLPDADYVISSYSELEIWEGEQ</sequence>
<dbReference type="InterPro" id="IPR023214">
    <property type="entry name" value="HAD_sf"/>
</dbReference>
<dbReference type="SFLD" id="SFLDS00003">
    <property type="entry name" value="Haloacid_Dehalogenase"/>
    <property type="match status" value="1"/>
</dbReference>
<dbReference type="NCBIfam" id="TIGR01549">
    <property type="entry name" value="HAD-SF-IA-v1"/>
    <property type="match status" value="1"/>
</dbReference>
<accession>A0A3D9HNQ6</accession>
<dbReference type="InterPro" id="IPR050155">
    <property type="entry name" value="HAD-like_hydrolase_sf"/>
</dbReference>
<dbReference type="EMBL" id="QRDY01000049">
    <property type="protein sequence ID" value="RED51112.1"/>
    <property type="molecule type" value="Genomic_DNA"/>
</dbReference>
<reference evidence="1 2" key="1">
    <citation type="submission" date="2018-07" db="EMBL/GenBank/DDBJ databases">
        <title>Genomic Encyclopedia of Type Strains, Phase III (KMG-III): the genomes of soil and plant-associated and newly described type strains.</title>
        <authorList>
            <person name="Whitman W."/>
        </authorList>
    </citation>
    <scope>NUCLEOTIDE SEQUENCE [LARGE SCALE GENOMIC DNA]</scope>
    <source>
        <strain evidence="1 2">CECT 8236</strain>
    </source>
</reference>
<protein>
    <submittedName>
        <fullName evidence="1">Phosphoglycolate phosphatase</fullName>
    </submittedName>
</protein>
<dbReference type="PANTHER" id="PTHR43434:SF22">
    <property type="entry name" value="PHOSPHOGLYCOLATE PHOSPHATASE"/>
    <property type="match status" value="1"/>
</dbReference>
<name>A0A3D9HNQ6_9BACL</name>
<dbReference type="SUPFAM" id="SSF56784">
    <property type="entry name" value="HAD-like"/>
    <property type="match status" value="1"/>
</dbReference>
<proteinExistence type="predicted"/>
<evidence type="ECO:0000313" key="2">
    <source>
        <dbReference type="Proteomes" id="UP000256869"/>
    </source>
</evidence>
<dbReference type="GO" id="GO:0008967">
    <property type="term" value="F:phosphoglycolate phosphatase activity"/>
    <property type="evidence" value="ECO:0007669"/>
    <property type="project" value="TreeGrafter"/>
</dbReference>
<gene>
    <name evidence="1" type="ORF">DFP95_1494</name>
</gene>
<dbReference type="AlphaFoldDB" id="A0A3D9HNQ6"/>
<dbReference type="OrthoDB" id="9797743at2"/>
<dbReference type="GO" id="GO:0006281">
    <property type="term" value="P:DNA repair"/>
    <property type="evidence" value="ECO:0007669"/>
    <property type="project" value="TreeGrafter"/>
</dbReference>
<keyword evidence="2" id="KW-1185">Reference proteome</keyword>
<evidence type="ECO:0000313" key="1">
    <source>
        <dbReference type="EMBL" id="RED51112.1"/>
    </source>
</evidence>
<organism evidence="1 2">
    <name type="scientific">Cohnella lupini</name>
    <dbReference type="NCBI Taxonomy" id="1294267"/>
    <lineage>
        <taxon>Bacteria</taxon>
        <taxon>Bacillati</taxon>
        <taxon>Bacillota</taxon>
        <taxon>Bacilli</taxon>
        <taxon>Bacillales</taxon>
        <taxon>Paenibacillaceae</taxon>
        <taxon>Cohnella</taxon>
    </lineage>
</organism>
<dbReference type="PRINTS" id="PR00413">
    <property type="entry name" value="HADHALOGNASE"/>
</dbReference>
<dbReference type="RefSeq" id="WP_115996057.1">
    <property type="nucleotide sequence ID" value="NZ_QRDY01000049.1"/>
</dbReference>